<dbReference type="InterPro" id="IPR039327">
    <property type="entry name" value="CON7-like"/>
</dbReference>
<dbReference type="AlphaFoldDB" id="A0A6A6E476"/>
<evidence type="ECO:0000313" key="5">
    <source>
        <dbReference type="Proteomes" id="UP000800200"/>
    </source>
</evidence>
<reference evidence="4" key="1">
    <citation type="journal article" date="2020" name="Stud. Mycol.">
        <title>101 Dothideomycetes genomes: a test case for predicting lifestyles and emergence of pathogens.</title>
        <authorList>
            <person name="Haridas S."/>
            <person name="Albert R."/>
            <person name="Binder M."/>
            <person name="Bloem J."/>
            <person name="Labutti K."/>
            <person name="Salamov A."/>
            <person name="Andreopoulos B."/>
            <person name="Baker S."/>
            <person name="Barry K."/>
            <person name="Bills G."/>
            <person name="Bluhm B."/>
            <person name="Cannon C."/>
            <person name="Castanera R."/>
            <person name="Culley D."/>
            <person name="Daum C."/>
            <person name="Ezra D."/>
            <person name="Gonzalez J."/>
            <person name="Henrissat B."/>
            <person name="Kuo A."/>
            <person name="Liang C."/>
            <person name="Lipzen A."/>
            <person name="Lutzoni F."/>
            <person name="Magnuson J."/>
            <person name="Mondo S."/>
            <person name="Nolan M."/>
            <person name="Ohm R."/>
            <person name="Pangilinan J."/>
            <person name="Park H.-J."/>
            <person name="Ramirez L."/>
            <person name="Alfaro M."/>
            <person name="Sun H."/>
            <person name="Tritt A."/>
            <person name="Yoshinaga Y."/>
            <person name="Zwiers L.-H."/>
            <person name="Turgeon B."/>
            <person name="Goodwin S."/>
            <person name="Spatafora J."/>
            <person name="Crous P."/>
            <person name="Grigoriev I."/>
        </authorList>
    </citation>
    <scope>NUCLEOTIDE SEQUENCE</scope>
    <source>
        <strain evidence="4">CBS 207.26</strain>
    </source>
</reference>
<feature type="compositionally biased region" description="Basic and acidic residues" evidence="2">
    <location>
        <begin position="590"/>
        <end position="602"/>
    </location>
</feature>
<evidence type="ECO:0000259" key="3">
    <source>
        <dbReference type="Pfam" id="PF22893"/>
    </source>
</evidence>
<sequence length="602" mass="67980">MSWATSSNRTKPQPCYPKRQSQQQMRRFASAPLFLRSWMQHSGRRKKNTFGRLMLPFRETKIDLLRNHIDKLKSTLQLLMQVLTHAHQIASRKLDREAEAAQREQIKALIQNKKESTKRYEESLRDFNLSEGSTAISDDEGNGKENQNPTTEMEITIFASAISSTITTKSLETCVQHIQSLLEDIENLQQVLSSQDEGKNPSEHQQSLIGSYFRAHGHLDTVILGSSKGKHGSDLDHFKSKGRAVLVESKTKNEEELSIQKTLTGSTLHTTESRTSQEIVVQAVVQEEQSGMGQPEKARLEAEFKKAILEAQGNARREEREKIAEEERVREEHEKAQTIAARIEAERLRAEVERNAKAEHEAIEAKTKVEAIEQAKKAAEEELKVALLKQQLPIKLKDAAGRTYKIPFHSCKPWKEMESLLNRAFTHGRPFKARVQDGEYDLIGPDRDIILPQFWESMIQPGWTITMRMWPVNEPSRSRESSFNATQSLMLHKTPGRPLPTRPSESDTDGYFKQPSNVDVFAGDSLFQEINQPIHLGGHSPRAANNQRHSTRVNEVMSITGYGSDNSDIEAAAGLAAFALSRRRGSGRGSTKESARVSSDEE</sequence>
<dbReference type="OrthoDB" id="3045089at2759"/>
<keyword evidence="1" id="KW-0175">Coiled coil</keyword>
<accession>A0A6A6E476</accession>
<dbReference type="EMBL" id="ML994633">
    <property type="protein sequence ID" value="KAF2185409.1"/>
    <property type="molecule type" value="Genomic_DNA"/>
</dbReference>
<feature type="region of interest" description="Disordered" evidence="2">
    <location>
        <begin position="489"/>
        <end position="515"/>
    </location>
</feature>
<dbReference type="Proteomes" id="UP000800200">
    <property type="component" value="Unassembled WGS sequence"/>
</dbReference>
<name>A0A6A6E476_9PEZI</name>
<proteinExistence type="predicted"/>
<feature type="region of interest" description="Disordered" evidence="2">
    <location>
        <begin position="1"/>
        <end position="23"/>
    </location>
</feature>
<organism evidence="4 5">
    <name type="scientific">Zopfia rhizophila CBS 207.26</name>
    <dbReference type="NCBI Taxonomy" id="1314779"/>
    <lineage>
        <taxon>Eukaryota</taxon>
        <taxon>Fungi</taxon>
        <taxon>Dikarya</taxon>
        <taxon>Ascomycota</taxon>
        <taxon>Pezizomycotina</taxon>
        <taxon>Dothideomycetes</taxon>
        <taxon>Dothideomycetes incertae sedis</taxon>
        <taxon>Zopfiaceae</taxon>
        <taxon>Zopfia</taxon>
    </lineage>
</organism>
<feature type="domain" description="Ubiquitin-like" evidence="3">
    <location>
        <begin position="391"/>
        <end position="472"/>
    </location>
</feature>
<evidence type="ECO:0000256" key="2">
    <source>
        <dbReference type="SAM" id="MobiDB-lite"/>
    </source>
</evidence>
<protein>
    <recommendedName>
        <fullName evidence="3">Ubiquitin-like domain-containing protein</fullName>
    </recommendedName>
</protein>
<keyword evidence="5" id="KW-1185">Reference proteome</keyword>
<dbReference type="PANTHER" id="PTHR36167">
    <property type="entry name" value="C2H2 FINGER DOMAIN TRANSCRIPTION FACTOR (EUROFUNG)-RELATED"/>
    <property type="match status" value="1"/>
</dbReference>
<dbReference type="Pfam" id="PF22893">
    <property type="entry name" value="ULD_2"/>
    <property type="match status" value="1"/>
</dbReference>
<feature type="coiled-coil region" evidence="1">
    <location>
        <begin position="308"/>
        <end position="389"/>
    </location>
</feature>
<gene>
    <name evidence="4" type="ORF">K469DRAFT_159724</name>
</gene>
<evidence type="ECO:0000256" key="1">
    <source>
        <dbReference type="SAM" id="Coils"/>
    </source>
</evidence>
<dbReference type="InterPro" id="IPR054464">
    <property type="entry name" value="ULD_fung"/>
</dbReference>
<feature type="compositionally biased region" description="Polar residues" evidence="2">
    <location>
        <begin position="1"/>
        <end position="11"/>
    </location>
</feature>
<feature type="region of interest" description="Disordered" evidence="2">
    <location>
        <begin position="581"/>
        <end position="602"/>
    </location>
</feature>
<dbReference type="GO" id="GO:0006355">
    <property type="term" value="P:regulation of DNA-templated transcription"/>
    <property type="evidence" value="ECO:0007669"/>
    <property type="project" value="InterPro"/>
</dbReference>
<evidence type="ECO:0000313" key="4">
    <source>
        <dbReference type="EMBL" id="KAF2185409.1"/>
    </source>
</evidence>
<dbReference type="PANTHER" id="PTHR36167:SF4">
    <property type="entry name" value="FUNGAL N-TERMINAL DOMAIN-CONTAINING PROTEIN"/>
    <property type="match status" value="1"/>
</dbReference>